<reference evidence="3 4" key="1">
    <citation type="submission" date="2019-09" db="EMBL/GenBank/DDBJ databases">
        <title>Genome sequence and assembly of Taibaiella sp.</title>
        <authorList>
            <person name="Chhetri G."/>
        </authorList>
    </citation>
    <scope>NUCLEOTIDE SEQUENCE [LARGE SCALE GENOMIC DNA]</scope>
    <source>
        <strain evidence="3 4">KVB11</strain>
    </source>
</reference>
<feature type="signal peptide" evidence="2">
    <location>
        <begin position="1"/>
        <end position="25"/>
    </location>
</feature>
<feature type="chain" id="PRO_5024368710" description="DUF4251 domain-containing protein" evidence="2">
    <location>
        <begin position="26"/>
        <end position="228"/>
    </location>
</feature>
<keyword evidence="4" id="KW-1185">Reference proteome</keyword>
<evidence type="ECO:0000313" key="4">
    <source>
        <dbReference type="Proteomes" id="UP000323632"/>
    </source>
</evidence>
<dbReference type="Proteomes" id="UP000323632">
    <property type="component" value="Unassembled WGS sequence"/>
</dbReference>
<proteinExistence type="predicted"/>
<dbReference type="EMBL" id="VWSH01000002">
    <property type="protein sequence ID" value="KAA5534702.1"/>
    <property type="molecule type" value="Genomic_DNA"/>
</dbReference>
<feature type="compositionally biased region" description="Polar residues" evidence="1">
    <location>
        <begin position="32"/>
        <end position="54"/>
    </location>
</feature>
<sequence>MKTKAFSSAMLCSAFLTMTTLVVNAQQKSVSTTEPQISVSKNTSVPPVNSTVSAPSILPGRTQNPQPAQQAILSDAEIRKTAAINKKKAIEIERSAVKDNRQGMITLNFGAVKQGESITTFFPFNIKTLEKEATIQTPVLGPGSFIRYFNYNNPSGISDVRLAFGKVKPLNLTETGGTKGNGFNITYSPTTQSGAVDETIMVYTTMGNLQYRLIGYVYGADAEITVRK</sequence>
<evidence type="ECO:0000313" key="3">
    <source>
        <dbReference type="EMBL" id="KAA5534702.1"/>
    </source>
</evidence>
<evidence type="ECO:0008006" key="5">
    <source>
        <dbReference type="Google" id="ProtNLM"/>
    </source>
</evidence>
<organism evidence="3 4">
    <name type="scientific">Taibaiella lutea</name>
    <dbReference type="NCBI Taxonomy" id="2608001"/>
    <lineage>
        <taxon>Bacteria</taxon>
        <taxon>Pseudomonadati</taxon>
        <taxon>Bacteroidota</taxon>
        <taxon>Chitinophagia</taxon>
        <taxon>Chitinophagales</taxon>
        <taxon>Chitinophagaceae</taxon>
        <taxon>Taibaiella</taxon>
    </lineage>
</organism>
<gene>
    <name evidence="3" type="ORF">F0919_08800</name>
</gene>
<name>A0A5M6CL45_9BACT</name>
<evidence type="ECO:0000256" key="2">
    <source>
        <dbReference type="SAM" id="SignalP"/>
    </source>
</evidence>
<dbReference type="RefSeq" id="WP_150032381.1">
    <property type="nucleotide sequence ID" value="NZ_VWSH01000002.1"/>
</dbReference>
<dbReference type="AlphaFoldDB" id="A0A5M6CL45"/>
<feature type="region of interest" description="Disordered" evidence="1">
    <location>
        <begin position="32"/>
        <end position="66"/>
    </location>
</feature>
<protein>
    <recommendedName>
        <fullName evidence="5">DUF4251 domain-containing protein</fullName>
    </recommendedName>
</protein>
<comment type="caution">
    <text evidence="3">The sequence shown here is derived from an EMBL/GenBank/DDBJ whole genome shotgun (WGS) entry which is preliminary data.</text>
</comment>
<accession>A0A5M6CL45</accession>
<evidence type="ECO:0000256" key="1">
    <source>
        <dbReference type="SAM" id="MobiDB-lite"/>
    </source>
</evidence>
<keyword evidence="2" id="KW-0732">Signal</keyword>